<evidence type="ECO:0000256" key="2">
    <source>
        <dbReference type="ARBA" id="ARBA00022643"/>
    </source>
</evidence>
<keyword evidence="5" id="KW-1185">Reference proteome</keyword>
<gene>
    <name evidence="4" type="ORF">MUN46_008505</name>
</gene>
<keyword evidence="2" id="KW-0288">FMN</keyword>
<protein>
    <submittedName>
        <fullName evidence="4">Flavodoxin</fullName>
    </submittedName>
</protein>
<dbReference type="InterPro" id="IPR008254">
    <property type="entry name" value="Flavodoxin/NO_synth"/>
</dbReference>
<dbReference type="Pfam" id="PF12682">
    <property type="entry name" value="Flavodoxin_4"/>
    <property type="match status" value="1"/>
</dbReference>
<dbReference type="PANTHER" id="PTHR39201:SF1">
    <property type="entry name" value="FLAVODOXIN-LIKE DOMAIN-CONTAINING PROTEIN"/>
    <property type="match status" value="1"/>
</dbReference>
<accession>A0ABT7IPS2</accession>
<feature type="domain" description="Flavodoxin-like" evidence="3">
    <location>
        <begin position="25"/>
        <end position="153"/>
    </location>
</feature>
<evidence type="ECO:0000313" key="4">
    <source>
        <dbReference type="EMBL" id="MDL2059970.1"/>
    </source>
</evidence>
<dbReference type="RefSeq" id="WP_243376422.1">
    <property type="nucleotide sequence ID" value="NZ_JAKZJU020000001.1"/>
</dbReference>
<evidence type="ECO:0000259" key="3">
    <source>
        <dbReference type="Pfam" id="PF12682"/>
    </source>
</evidence>
<dbReference type="InterPro" id="IPR029039">
    <property type="entry name" value="Flavoprotein-like_sf"/>
</dbReference>
<reference evidence="4" key="1">
    <citation type="submission" date="2023-03" db="EMBL/GenBank/DDBJ databases">
        <title>Mesosutterella sp. nov. isolated from porcine feces.</title>
        <authorList>
            <person name="Yu S."/>
        </authorList>
    </citation>
    <scope>NUCLEOTIDE SEQUENCE</scope>
    <source>
        <strain evidence="4">AGMB02718</strain>
    </source>
</reference>
<dbReference type="SUPFAM" id="SSF52218">
    <property type="entry name" value="Flavoproteins"/>
    <property type="match status" value="1"/>
</dbReference>
<evidence type="ECO:0000313" key="5">
    <source>
        <dbReference type="Proteomes" id="UP001165481"/>
    </source>
</evidence>
<dbReference type="Proteomes" id="UP001165481">
    <property type="component" value="Unassembled WGS sequence"/>
</dbReference>
<name>A0ABT7IPS2_9BURK</name>
<evidence type="ECO:0000256" key="1">
    <source>
        <dbReference type="ARBA" id="ARBA00022630"/>
    </source>
</evidence>
<dbReference type="PANTHER" id="PTHR39201">
    <property type="entry name" value="EXPORTED PROTEIN-RELATED"/>
    <property type="match status" value="1"/>
</dbReference>
<dbReference type="EMBL" id="JAKZJU020000001">
    <property type="protein sequence ID" value="MDL2059970.1"/>
    <property type="molecule type" value="Genomic_DNA"/>
</dbReference>
<comment type="caution">
    <text evidence="4">The sequence shown here is derived from an EMBL/GenBank/DDBJ whole genome shotgun (WGS) entry which is preliminary data.</text>
</comment>
<dbReference type="Gene3D" id="3.40.50.360">
    <property type="match status" value="1"/>
</dbReference>
<sequence length="172" mass="19071">MSKTLVIYYSRSGENYSRGRIVRLARGNTERAADMIREAAGADLFRVEAVEDYPEDYRACTEQAKDELERGARPALKRSLSDLSGWDRIVVAGPCWWGTFPMALFTQLEALDFTGKKVFVLVTHEGSGFGRAERDAKRACRGAAFGEGLAVCGPDVDQSRALIEAWARRCLA</sequence>
<keyword evidence="1" id="KW-0285">Flavoprotein</keyword>
<organism evidence="4 5">
    <name type="scientific">Mesosutterella faecium</name>
    <dbReference type="NCBI Taxonomy" id="2925194"/>
    <lineage>
        <taxon>Bacteria</taxon>
        <taxon>Pseudomonadati</taxon>
        <taxon>Pseudomonadota</taxon>
        <taxon>Betaproteobacteria</taxon>
        <taxon>Burkholderiales</taxon>
        <taxon>Sutterellaceae</taxon>
        <taxon>Mesosutterella</taxon>
    </lineage>
</organism>
<proteinExistence type="predicted"/>